<accession>A0A5C1QLL1</accession>
<dbReference type="EMBL" id="CP036150">
    <property type="protein sequence ID" value="QEN08367.1"/>
    <property type="molecule type" value="Genomic_DNA"/>
</dbReference>
<dbReference type="Pfam" id="PF01208">
    <property type="entry name" value="URO-D"/>
    <property type="match status" value="1"/>
</dbReference>
<evidence type="ECO:0000313" key="2">
    <source>
        <dbReference type="EMBL" id="QEN08367.1"/>
    </source>
</evidence>
<dbReference type="PANTHER" id="PTHR47099">
    <property type="entry name" value="METHYLCOBAMIDE:COM METHYLTRANSFERASE MTBA"/>
    <property type="match status" value="1"/>
</dbReference>
<dbReference type="GO" id="GO:0006779">
    <property type="term" value="P:porphyrin-containing compound biosynthetic process"/>
    <property type="evidence" value="ECO:0007669"/>
    <property type="project" value="InterPro"/>
</dbReference>
<dbReference type="PANTHER" id="PTHR47099:SF1">
    <property type="entry name" value="METHYLCOBAMIDE:COM METHYLTRANSFERASE MTBA"/>
    <property type="match status" value="1"/>
</dbReference>
<dbReference type="RefSeq" id="WP_149486447.1">
    <property type="nucleotide sequence ID" value="NZ_CP036150.1"/>
</dbReference>
<dbReference type="Gene3D" id="3.20.20.210">
    <property type="match status" value="1"/>
</dbReference>
<dbReference type="KEGG" id="ock:EXM22_10345"/>
<evidence type="ECO:0000259" key="1">
    <source>
        <dbReference type="Pfam" id="PF01208"/>
    </source>
</evidence>
<evidence type="ECO:0000313" key="3">
    <source>
        <dbReference type="Proteomes" id="UP000324209"/>
    </source>
</evidence>
<dbReference type="InterPro" id="IPR038071">
    <property type="entry name" value="UROD/MetE-like_sf"/>
</dbReference>
<dbReference type="AlphaFoldDB" id="A0A5C1QLL1"/>
<dbReference type="Proteomes" id="UP000324209">
    <property type="component" value="Chromosome"/>
</dbReference>
<organism evidence="2 3">
    <name type="scientific">Oceanispirochaeta crateris</name>
    <dbReference type="NCBI Taxonomy" id="2518645"/>
    <lineage>
        <taxon>Bacteria</taxon>
        <taxon>Pseudomonadati</taxon>
        <taxon>Spirochaetota</taxon>
        <taxon>Spirochaetia</taxon>
        <taxon>Spirochaetales</taxon>
        <taxon>Spirochaetaceae</taxon>
        <taxon>Oceanispirochaeta</taxon>
    </lineage>
</organism>
<dbReference type="SUPFAM" id="SSF51726">
    <property type="entry name" value="UROD/MetE-like"/>
    <property type="match status" value="1"/>
</dbReference>
<sequence>MLKDFKPDYTRLVQAARNEQTEGIPLYEHHINLKVIASILSRDLGQMYNSQDSGKLEEMFGLIAQFHIDHGYDCYSFEGCLTELVQGGKGLTGQAGSIINNMNDFREYPWDQIVDDYFKHFDIYFKAIRATLPEGMKIVGGVGNGIFESIQDFVPFTNLAYLEIDDPELFATLWMKVGETLYTIWDRFLSSYSDILAIGRFGDDLGFKSAPLLNPQTIKEHILPQYKNIVSLVQSRGIPFLLHSCGCIFDVMDDIIQITGIDAKHSNEDAIAPFSRWVDEYGDKIGNFGGFDMDVICRESPENIRKYVHDIVVPLLGKKGLAFGSGNQIANYVPPENFQAMVEEVRLIRGF</sequence>
<dbReference type="InterPro" id="IPR052024">
    <property type="entry name" value="Methanogen_methyltrans"/>
</dbReference>
<gene>
    <name evidence="2" type="ORF">EXM22_10345</name>
</gene>
<name>A0A5C1QLL1_9SPIO</name>
<dbReference type="GO" id="GO:0004853">
    <property type="term" value="F:uroporphyrinogen decarboxylase activity"/>
    <property type="evidence" value="ECO:0007669"/>
    <property type="project" value="InterPro"/>
</dbReference>
<proteinExistence type="predicted"/>
<reference evidence="2 3" key="1">
    <citation type="submission" date="2019-02" db="EMBL/GenBank/DDBJ databases">
        <title>Complete Genome Sequence and Methylome Analysis of free living Spirochaetas.</title>
        <authorList>
            <person name="Fomenkov A."/>
            <person name="Dubinina G."/>
            <person name="Leshcheva N."/>
            <person name="Mikheeva N."/>
            <person name="Grabovich M."/>
            <person name="Vincze T."/>
            <person name="Roberts R.J."/>
        </authorList>
    </citation>
    <scope>NUCLEOTIDE SEQUENCE [LARGE SCALE GENOMIC DNA]</scope>
    <source>
        <strain evidence="2 3">K2</strain>
    </source>
</reference>
<dbReference type="InterPro" id="IPR000257">
    <property type="entry name" value="Uroporphyrinogen_deCOase"/>
</dbReference>
<protein>
    <recommendedName>
        <fullName evidence="1">Uroporphyrinogen decarboxylase (URO-D) domain-containing protein</fullName>
    </recommendedName>
</protein>
<feature type="domain" description="Uroporphyrinogen decarboxylase (URO-D)" evidence="1">
    <location>
        <begin position="101"/>
        <end position="346"/>
    </location>
</feature>
<keyword evidence="3" id="KW-1185">Reference proteome</keyword>
<dbReference type="OrthoDB" id="9784351at2"/>